<feature type="transmembrane region" description="Helical" evidence="7">
    <location>
        <begin position="330"/>
        <end position="351"/>
    </location>
</feature>
<dbReference type="Gene3D" id="1.10.4160.10">
    <property type="entry name" value="Hydantoin permease"/>
    <property type="match status" value="1"/>
</dbReference>
<evidence type="ECO:0000256" key="7">
    <source>
        <dbReference type="SAM" id="Phobius"/>
    </source>
</evidence>
<dbReference type="Pfam" id="PF02133">
    <property type="entry name" value="Transp_cyt_pur"/>
    <property type="match status" value="1"/>
</dbReference>
<evidence type="ECO:0000256" key="5">
    <source>
        <dbReference type="ARBA" id="ARBA00023136"/>
    </source>
</evidence>
<evidence type="ECO:0000256" key="6">
    <source>
        <dbReference type="SAM" id="MobiDB-lite"/>
    </source>
</evidence>
<keyword evidence="5 7" id="KW-0472">Membrane</keyword>
<dbReference type="CDD" id="cd11555">
    <property type="entry name" value="SLC-NCS1sbd_u1"/>
    <property type="match status" value="1"/>
</dbReference>
<dbReference type="RefSeq" id="WP_184392802.1">
    <property type="nucleotide sequence ID" value="NZ_BAAAJD010000143.1"/>
</dbReference>
<evidence type="ECO:0000313" key="8">
    <source>
        <dbReference type="EMBL" id="MBB5433237.1"/>
    </source>
</evidence>
<reference evidence="8 9" key="1">
    <citation type="submission" date="2020-08" db="EMBL/GenBank/DDBJ databases">
        <title>Sequencing the genomes of 1000 actinobacteria strains.</title>
        <authorList>
            <person name="Klenk H.-P."/>
        </authorList>
    </citation>
    <scope>NUCLEOTIDE SEQUENCE [LARGE SCALE GENOMIC DNA]</scope>
    <source>
        <strain evidence="8 9">DSM 44551</strain>
    </source>
</reference>
<keyword evidence="3 7" id="KW-0812">Transmembrane</keyword>
<dbReference type="AlphaFoldDB" id="A0A7W8QMM2"/>
<dbReference type="PANTHER" id="PTHR30618">
    <property type="entry name" value="NCS1 FAMILY PURINE/PYRIMIDINE TRANSPORTER"/>
    <property type="match status" value="1"/>
</dbReference>
<comment type="caution">
    <text evidence="8">The sequence shown here is derived from an EMBL/GenBank/DDBJ whole genome shotgun (WGS) entry which is preliminary data.</text>
</comment>
<dbReference type="Proteomes" id="UP000572635">
    <property type="component" value="Unassembled WGS sequence"/>
</dbReference>
<sequence length="506" mass="53097">MSNDTTAAGPAGPAAAPDTAPPDGPDLAVRDPDPGLYNEDLAPLPRAKRSWGAFEIFNVWTNDIQSLFGYTLAATLFISSGLNGWAVFAGIVLSGLIVMVLCDLVGRPSVKYGVPYAVLARASMGVRGTQFPTLIRGVTAMFWYGAQTYFASTAVALLITALFGPGPEGTFLGLSAVGWTAYIVVAVFQLALFGKGMSWIGTFLNWAGPAVYAVMGALMAAIWVMAGGDLLSELGTVFAGSGEPEGGTVAAFSAVVGTMTAYFAAVVVNYGDFSRFVRTERSMRIGNLLGLPVSLAVFSFLTLVITAGTSVLYGEALTNPADIVDRVDNVWLTVVAALTFFVATVGINLVANFVPPAYGLANLMPSRISARTGGVITAAVGFVIGALWVAFIEDVGISAFVDTLGAVLAPLYGIIVADLYLIRRGRLNLDALYSAAPDGEYHYSKGWNTRAMAAFLLASVFSVTALWTPALTDWSGFTWLVGALLGGALHVLFMRARRTPAPAARS</sequence>
<organism evidence="8 9">
    <name type="scientific">Nocardiopsis composta</name>
    <dbReference type="NCBI Taxonomy" id="157465"/>
    <lineage>
        <taxon>Bacteria</taxon>
        <taxon>Bacillati</taxon>
        <taxon>Actinomycetota</taxon>
        <taxon>Actinomycetes</taxon>
        <taxon>Streptosporangiales</taxon>
        <taxon>Nocardiopsidaceae</taxon>
        <taxon>Nocardiopsis</taxon>
    </lineage>
</organism>
<evidence type="ECO:0000256" key="2">
    <source>
        <dbReference type="ARBA" id="ARBA00008974"/>
    </source>
</evidence>
<dbReference type="GO" id="GO:0015205">
    <property type="term" value="F:nucleobase transmembrane transporter activity"/>
    <property type="evidence" value="ECO:0007669"/>
    <property type="project" value="TreeGrafter"/>
</dbReference>
<evidence type="ECO:0000256" key="4">
    <source>
        <dbReference type="ARBA" id="ARBA00022989"/>
    </source>
</evidence>
<feature type="transmembrane region" description="Helical" evidence="7">
    <location>
        <begin position="397"/>
        <end position="422"/>
    </location>
</feature>
<keyword evidence="9" id="KW-1185">Reference proteome</keyword>
<evidence type="ECO:0000313" key="9">
    <source>
        <dbReference type="Proteomes" id="UP000572635"/>
    </source>
</evidence>
<protein>
    <submittedName>
        <fullName evidence="8">NCS1 family nucleobase:cation symporter-1</fullName>
    </submittedName>
</protein>
<dbReference type="EMBL" id="JACHDB010000001">
    <property type="protein sequence ID" value="MBB5433237.1"/>
    <property type="molecule type" value="Genomic_DNA"/>
</dbReference>
<comment type="subcellular location">
    <subcellularLocation>
        <location evidence="1">Membrane</location>
        <topology evidence="1">Multi-pass membrane protein</topology>
    </subcellularLocation>
</comment>
<feature type="transmembrane region" description="Helical" evidence="7">
    <location>
        <begin position="372"/>
        <end position="391"/>
    </location>
</feature>
<keyword evidence="4 7" id="KW-1133">Transmembrane helix</keyword>
<feature type="transmembrane region" description="Helical" evidence="7">
    <location>
        <begin position="451"/>
        <end position="470"/>
    </location>
</feature>
<feature type="transmembrane region" description="Helical" evidence="7">
    <location>
        <begin position="203"/>
        <end position="226"/>
    </location>
</feature>
<dbReference type="GO" id="GO:0005886">
    <property type="term" value="C:plasma membrane"/>
    <property type="evidence" value="ECO:0007669"/>
    <property type="project" value="TreeGrafter"/>
</dbReference>
<evidence type="ECO:0000256" key="1">
    <source>
        <dbReference type="ARBA" id="ARBA00004141"/>
    </source>
</evidence>
<dbReference type="InterPro" id="IPR001248">
    <property type="entry name" value="Pur-cyt_permease"/>
</dbReference>
<feature type="transmembrane region" description="Helical" evidence="7">
    <location>
        <begin position="141"/>
        <end position="164"/>
    </location>
</feature>
<feature type="transmembrane region" description="Helical" evidence="7">
    <location>
        <begin position="170"/>
        <end position="191"/>
    </location>
</feature>
<dbReference type="InterPro" id="IPR045225">
    <property type="entry name" value="Uracil/uridine/allantoin_perm"/>
</dbReference>
<evidence type="ECO:0000256" key="3">
    <source>
        <dbReference type="ARBA" id="ARBA00022692"/>
    </source>
</evidence>
<name>A0A7W8QMM2_9ACTN</name>
<feature type="transmembrane region" description="Helical" evidence="7">
    <location>
        <begin position="476"/>
        <end position="496"/>
    </location>
</feature>
<feature type="transmembrane region" description="Helical" evidence="7">
    <location>
        <begin position="85"/>
        <end position="106"/>
    </location>
</feature>
<proteinExistence type="inferred from homology"/>
<gene>
    <name evidence="8" type="ORF">HDA36_003321</name>
</gene>
<comment type="similarity">
    <text evidence="2">Belongs to the purine-cytosine permease (2.A.39) family.</text>
</comment>
<feature type="compositionally biased region" description="Low complexity" evidence="6">
    <location>
        <begin position="1"/>
        <end position="18"/>
    </location>
</feature>
<feature type="transmembrane region" description="Helical" evidence="7">
    <location>
        <begin position="246"/>
        <end position="268"/>
    </location>
</feature>
<feature type="transmembrane region" description="Helical" evidence="7">
    <location>
        <begin position="288"/>
        <end position="310"/>
    </location>
</feature>
<accession>A0A7W8QMM2</accession>
<dbReference type="PANTHER" id="PTHR30618:SF6">
    <property type="entry name" value="NCS1 FAMILY NUCLEOBASE:CATION SYMPORTER-1"/>
    <property type="match status" value="1"/>
</dbReference>
<feature type="region of interest" description="Disordered" evidence="6">
    <location>
        <begin position="1"/>
        <end position="32"/>
    </location>
</feature>